<feature type="domain" description="NADP-dependent oxidoreductase" evidence="2">
    <location>
        <begin position="20"/>
        <end position="292"/>
    </location>
</feature>
<dbReference type="EMBL" id="CADCTS010000143">
    <property type="protein sequence ID" value="CAA9296560.1"/>
    <property type="molecule type" value="Genomic_DNA"/>
</dbReference>
<dbReference type="PRINTS" id="PR00069">
    <property type="entry name" value="ALDKETRDTASE"/>
</dbReference>
<dbReference type="CDD" id="cd19088">
    <property type="entry name" value="AKR_AKR13B1"/>
    <property type="match status" value="1"/>
</dbReference>
<evidence type="ECO:0000259" key="2">
    <source>
        <dbReference type="Pfam" id="PF00248"/>
    </source>
</evidence>
<dbReference type="NCBIfam" id="NF007695">
    <property type="entry name" value="PRK10376.1"/>
    <property type="match status" value="1"/>
</dbReference>
<evidence type="ECO:0000313" key="3">
    <source>
        <dbReference type="EMBL" id="CAA9296560.1"/>
    </source>
</evidence>
<dbReference type="InterPro" id="IPR036812">
    <property type="entry name" value="NAD(P)_OxRdtase_dom_sf"/>
</dbReference>
<sequence>MTETLFSDATTSLGPFAVHRLGFGAMQLPGPGVMGPPRDRDEALAVLRRAVELGVDHIDTAQYYGPDVANELIREALHPYPEGLALVSKVGAVRDAKGGWPPAQSPAELRAGVEDNLRTLGVEQLAAVNLRVLDPIRGYAPPPFEDQLAEMVALREEGLIAGIGVSNVDLDQLDTAVRLAGVVCVQNAYSLLDRTSEPVLQRCEAEGIAFVPFFPLGSAFPGKPKVTANAAVVELADQLGATEAQVGLSWLLHHSPNILLIPGTRSLAHLEENMATLSLPLTEDQVADLEKAV</sequence>
<accession>A0A6J4K5K7</accession>
<proteinExistence type="predicted"/>
<dbReference type="Pfam" id="PF00248">
    <property type="entry name" value="Aldo_ket_red"/>
    <property type="match status" value="1"/>
</dbReference>
<keyword evidence="1" id="KW-0560">Oxidoreductase</keyword>
<organism evidence="3">
    <name type="scientific">uncultured Friedmanniella sp</name>
    <dbReference type="NCBI Taxonomy" id="335381"/>
    <lineage>
        <taxon>Bacteria</taxon>
        <taxon>Bacillati</taxon>
        <taxon>Actinomycetota</taxon>
        <taxon>Actinomycetes</taxon>
        <taxon>Propionibacteriales</taxon>
        <taxon>Nocardioidaceae</taxon>
        <taxon>Friedmanniella</taxon>
        <taxon>environmental samples</taxon>
    </lineage>
</organism>
<dbReference type="AlphaFoldDB" id="A0A6J4K5K7"/>
<evidence type="ECO:0000256" key="1">
    <source>
        <dbReference type="ARBA" id="ARBA00023002"/>
    </source>
</evidence>
<dbReference type="PANTHER" id="PTHR43625">
    <property type="entry name" value="AFLATOXIN B1 ALDEHYDE REDUCTASE"/>
    <property type="match status" value="1"/>
</dbReference>
<gene>
    <name evidence="3" type="ORF">AVDCRST_MAG48-990</name>
</gene>
<dbReference type="Gene3D" id="3.20.20.100">
    <property type="entry name" value="NADP-dependent oxidoreductase domain"/>
    <property type="match status" value="1"/>
</dbReference>
<dbReference type="InterPro" id="IPR050791">
    <property type="entry name" value="Aldo-Keto_reductase"/>
</dbReference>
<dbReference type="InterPro" id="IPR023210">
    <property type="entry name" value="NADP_OxRdtase_dom"/>
</dbReference>
<dbReference type="GO" id="GO:0016491">
    <property type="term" value="F:oxidoreductase activity"/>
    <property type="evidence" value="ECO:0007669"/>
    <property type="project" value="UniProtKB-KW"/>
</dbReference>
<reference evidence="3" key="1">
    <citation type="submission" date="2020-02" db="EMBL/GenBank/DDBJ databases">
        <authorList>
            <person name="Meier V. D."/>
        </authorList>
    </citation>
    <scope>NUCLEOTIDE SEQUENCE</scope>
    <source>
        <strain evidence="3">AVDCRST_MAG48</strain>
    </source>
</reference>
<dbReference type="SUPFAM" id="SSF51430">
    <property type="entry name" value="NAD(P)-linked oxidoreductase"/>
    <property type="match status" value="1"/>
</dbReference>
<dbReference type="GO" id="GO:0005737">
    <property type="term" value="C:cytoplasm"/>
    <property type="evidence" value="ECO:0007669"/>
    <property type="project" value="TreeGrafter"/>
</dbReference>
<name>A0A6J4K5K7_9ACTN</name>
<protein>
    <submittedName>
        <fullName evidence="3">Aldo/keto reductase</fullName>
    </submittedName>
</protein>
<dbReference type="PANTHER" id="PTHR43625:SF40">
    <property type="entry name" value="ALDO-KETO REDUCTASE YAKC [NADP(+)]"/>
    <property type="match status" value="1"/>
</dbReference>
<dbReference type="InterPro" id="IPR020471">
    <property type="entry name" value="AKR"/>
</dbReference>